<evidence type="ECO:0008006" key="2">
    <source>
        <dbReference type="Google" id="ProtNLM"/>
    </source>
</evidence>
<dbReference type="InterPro" id="IPR016181">
    <property type="entry name" value="Acyl_CoA_acyltransferase"/>
</dbReference>
<protein>
    <recommendedName>
        <fullName evidence="2">GNAT family N-acetyltransferase</fullName>
    </recommendedName>
</protein>
<dbReference type="GeneID" id="25013556"/>
<name>A0A6A7ZML7_RHIML</name>
<dbReference type="EMBL" id="WISP01000070">
    <property type="protein sequence ID" value="MQW03905.1"/>
    <property type="molecule type" value="Genomic_DNA"/>
</dbReference>
<dbReference type="KEGG" id="smer:DU99_26835"/>
<evidence type="ECO:0000313" key="1">
    <source>
        <dbReference type="EMBL" id="MQW03905.1"/>
    </source>
</evidence>
<dbReference type="Gene3D" id="3.40.630.30">
    <property type="match status" value="1"/>
</dbReference>
<dbReference type="AlphaFoldDB" id="A0A6A7ZML7"/>
<dbReference type="SUPFAM" id="SSF55729">
    <property type="entry name" value="Acyl-CoA N-acyltransferases (Nat)"/>
    <property type="match status" value="1"/>
</dbReference>
<dbReference type="RefSeq" id="WP_013850387.1">
    <property type="nucleotide sequence ID" value="NZ_CP009146.1"/>
</dbReference>
<sequence length="373" mass="40594">MSDIRSLAVEDIPAVARLFQKVFRNSAEEPPPAFIEYLRQLYIDAPGNDPEIRPLVYSNDDGRISGFVGANTLAMTYRGRPLRAAICGSLMVEGHESDPMAGARLLKAFLAGPQDLSFSETASEVSTQMWTKLRGVVLPQYSLDWIRVIRPASFGLDLVASRFGPARALGPLAHAFDRRHRGKLRRGELRWSGVPDAATTQGPLQVADIDRHGFAELFAPLTRQFAVQPAWAEGQLDHILEDAEKKPEFGAPVLAAVRTRSGAPVGAFFYHLQPGGTARVLQVLALPGQAGSILDCLIEHAAARGAAAVRGRTQPALLEAMMGRRIGFVHAASTVVHSREEELVDAFRHAQGFINGLAGEHWSRLIGGTFNRI</sequence>
<reference evidence="1" key="1">
    <citation type="journal article" date="2013" name="Genome Biol.">
        <title>Comparative genomics of the core and accessory genomes of 48 Sinorhizobium strains comprising five genospecies.</title>
        <authorList>
            <person name="Sugawara M."/>
            <person name="Epstein B."/>
            <person name="Badgley B.D."/>
            <person name="Unno T."/>
            <person name="Xu L."/>
            <person name="Reese J."/>
            <person name="Gyaneshwar P."/>
            <person name="Denny R."/>
            <person name="Mudge J."/>
            <person name="Bharti A.K."/>
            <person name="Farmer A.D."/>
            <person name="May G.D."/>
            <person name="Woodward J.E."/>
            <person name="Medigue C."/>
            <person name="Vallenet D."/>
            <person name="Lajus A."/>
            <person name="Rouy Z."/>
            <person name="Martinez-Vaz B."/>
            <person name="Tiffin P."/>
            <person name="Young N.D."/>
            <person name="Sadowsky M.J."/>
        </authorList>
    </citation>
    <scope>NUCLEOTIDE SEQUENCE</scope>
    <source>
        <strain evidence="1">M30</strain>
    </source>
</reference>
<proteinExistence type="predicted"/>
<organism evidence="1">
    <name type="scientific">Rhizobium meliloti</name>
    <name type="common">Ensifer meliloti</name>
    <name type="synonym">Sinorhizobium meliloti</name>
    <dbReference type="NCBI Taxonomy" id="382"/>
    <lineage>
        <taxon>Bacteria</taxon>
        <taxon>Pseudomonadati</taxon>
        <taxon>Pseudomonadota</taxon>
        <taxon>Alphaproteobacteria</taxon>
        <taxon>Hyphomicrobiales</taxon>
        <taxon>Rhizobiaceae</taxon>
        <taxon>Sinorhizobium/Ensifer group</taxon>
        <taxon>Sinorhizobium</taxon>
    </lineage>
</organism>
<accession>A0A6A7ZML7</accession>
<gene>
    <name evidence="1" type="ORF">GHK45_08860</name>
</gene>
<comment type="caution">
    <text evidence="1">The sequence shown here is derived from an EMBL/GenBank/DDBJ whole genome shotgun (WGS) entry which is preliminary data.</text>
</comment>